<name>A0A2A5CJU1_9GAMM</name>
<evidence type="ECO:0000256" key="15">
    <source>
        <dbReference type="SAM" id="Phobius"/>
    </source>
</evidence>
<evidence type="ECO:0000256" key="7">
    <source>
        <dbReference type="ARBA" id="ARBA00022692"/>
    </source>
</evidence>
<keyword evidence="8" id="KW-0862">Zinc</keyword>
<dbReference type="InterPro" id="IPR037294">
    <property type="entry name" value="ABC_BtuC-like"/>
</dbReference>
<keyword evidence="6" id="KW-0997">Cell inner membrane</keyword>
<evidence type="ECO:0000256" key="3">
    <source>
        <dbReference type="ARBA" id="ARBA00008034"/>
    </source>
</evidence>
<keyword evidence="11" id="KW-0406">Ion transport</keyword>
<comment type="function">
    <text evidence="1">Involved in the high-affinity zinc uptake transport system.</text>
</comment>
<keyword evidence="4 14" id="KW-0813">Transport</keyword>
<dbReference type="Gene3D" id="1.10.3470.10">
    <property type="entry name" value="ABC transporter involved in vitamin B12 uptake, BtuC"/>
    <property type="match status" value="1"/>
</dbReference>
<evidence type="ECO:0000256" key="6">
    <source>
        <dbReference type="ARBA" id="ARBA00022519"/>
    </source>
</evidence>
<evidence type="ECO:0000256" key="13">
    <source>
        <dbReference type="ARBA" id="ARBA00040080"/>
    </source>
</evidence>
<comment type="caution">
    <text evidence="16">The sequence shown here is derived from an EMBL/GenBank/DDBJ whole genome shotgun (WGS) entry which is preliminary data.</text>
</comment>
<comment type="similarity">
    <text evidence="3 14">Belongs to the ABC-3 integral membrane protein family.</text>
</comment>
<evidence type="ECO:0000313" key="16">
    <source>
        <dbReference type="EMBL" id="PCJ43636.1"/>
    </source>
</evidence>
<dbReference type="GO" id="GO:0006829">
    <property type="term" value="P:zinc ion transport"/>
    <property type="evidence" value="ECO:0007669"/>
    <property type="project" value="UniProtKB-KW"/>
</dbReference>
<dbReference type="EMBL" id="NVWI01000001">
    <property type="protein sequence ID" value="PCJ43636.1"/>
    <property type="molecule type" value="Genomic_DNA"/>
</dbReference>
<dbReference type="SUPFAM" id="SSF81345">
    <property type="entry name" value="ABC transporter involved in vitamin B12 uptake, BtuC"/>
    <property type="match status" value="1"/>
</dbReference>
<feature type="transmembrane region" description="Helical" evidence="15">
    <location>
        <begin position="48"/>
        <end position="72"/>
    </location>
</feature>
<comment type="subcellular location">
    <subcellularLocation>
        <location evidence="2">Cell inner membrane</location>
        <topology evidence="2">Multi-pass membrane protein</topology>
    </subcellularLocation>
    <subcellularLocation>
        <location evidence="14">Cell membrane</location>
        <topology evidence="14">Multi-pass membrane protein</topology>
    </subcellularLocation>
</comment>
<evidence type="ECO:0000256" key="4">
    <source>
        <dbReference type="ARBA" id="ARBA00022448"/>
    </source>
</evidence>
<organism evidence="16 17">
    <name type="scientific">SAR86 cluster bacterium</name>
    <dbReference type="NCBI Taxonomy" id="2030880"/>
    <lineage>
        <taxon>Bacteria</taxon>
        <taxon>Pseudomonadati</taxon>
        <taxon>Pseudomonadota</taxon>
        <taxon>Gammaproteobacteria</taxon>
        <taxon>SAR86 cluster</taxon>
    </lineage>
</organism>
<keyword evidence="9" id="KW-0864">Zinc transport</keyword>
<feature type="transmembrane region" description="Helical" evidence="15">
    <location>
        <begin position="212"/>
        <end position="234"/>
    </location>
</feature>
<evidence type="ECO:0000256" key="8">
    <source>
        <dbReference type="ARBA" id="ARBA00022833"/>
    </source>
</evidence>
<protein>
    <recommendedName>
        <fullName evidence="13">High-affinity zinc uptake system membrane protein ZnuB</fullName>
    </recommendedName>
</protein>
<evidence type="ECO:0000256" key="10">
    <source>
        <dbReference type="ARBA" id="ARBA00022989"/>
    </source>
</evidence>
<dbReference type="Proteomes" id="UP000228987">
    <property type="component" value="Unassembled WGS sequence"/>
</dbReference>
<dbReference type="GO" id="GO:0043190">
    <property type="term" value="C:ATP-binding cassette (ABC) transporter complex"/>
    <property type="evidence" value="ECO:0007669"/>
    <property type="project" value="InterPro"/>
</dbReference>
<dbReference type="AlphaFoldDB" id="A0A2A5CJU1"/>
<dbReference type="CDD" id="cd06550">
    <property type="entry name" value="TM_ABC_iron-siderophores_like"/>
    <property type="match status" value="1"/>
</dbReference>
<dbReference type="Pfam" id="PF00950">
    <property type="entry name" value="ABC-3"/>
    <property type="match status" value="1"/>
</dbReference>
<evidence type="ECO:0000256" key="2">
    <source>
        <dbReference type="ARBA" id="ARBA00004429"/>
    </source>
</evidence>
<feature type="transmembrane region" description="Helical" evidence="15">
    <location>
        <begin position="241"/>
        <end position="256"/>
    </location>
</feature>
<evidence type="ECO:0000256" key="5">
    <source>
        <dbReference type="ARBA" id="ARBA00022475"/>
    </source>
</evidence>
<dbReference type="PANTHER" id="PTHR30477:SF23">
    <property type="entry name" value="HIGH-AFFINITY ZINC UPTAKE SYSTEM MEMBRANE PROTEIN ZNUB"/>
    <property type="match status" value="1"/>
</dbReference>
<dbReference type="PANTHER" id="PTHR30477">
    <property type="entry name" value="ABC-TRANSPORTER METAL-BINDING PROTEIN"/>
    <property type="match status" value="1"/>
</dbReference>
<gene>
    <name evidence="16" type="ORF">COA71_01825</name>
</gene>
<reference evidence="17" key="1">
    <citation type="submission" date="2017-08" db="EMBL/GenBank/DDBJ databases">
        <title>A dynamic microbial community with high functional redundancy inhabits the cold, oxic subseafloor aquifer.</title>
        <authorList>
            <person name="Tully B.J."/>
            <person name="Wheat C.G."/>
            <person name="Glazer B.T."/>
            <person name="Huber J.A."/>
        </authorList>
    </citation>
    <scope>NUCLEOTIDE SEQUENCE [LARGE SCALE GENOMIC DNA]</scope>
</reference>
<dbReference type="GO" id="GO:0010043">
    <property type="term" value="P:response to zinc ion"/>
    <property type="evidence" value="ECO:0007669"/>
    <property type="project" value="TreeGrafter"/>
</dbReference>
<evidence type="ECO:0000256" key="1">
    <source>
        <dbReference type="ARBA" id="ARBA00002313"/>
    </source>
</evidence>
<dbReference type="GO" id="GO:0055085">
    <property type="term" value="P:transmembrane transport"/>
    <property type="evidence" value="ECO:0007669"/>
    <property type="project" value="InterPro"/>
</dbReference>
<dbReference type="InterPro" id="IPR001626">
    <property type="entry name" value="ABC_TroCD"/>
</dbReference>
<evidence type="ECO:0000256" key="9">
    <source>
        <dbReference type="ARBA" id="ARBA00022906"/>
    </source>
</evidence>
<feature type="transmembrane region" description="Helical" evidence="15">
    <location>
        <begin position="84"/>
        <end position="106"/>
    </location>
</feature>
<feature type="transmembrane region" description="Helical" evidence="15">
    <location>
        <begin position="126"/>
        <end position="148"/>
    </location>
</feature>
<dbReference type="FunFam" id="1.10.3470.10:FF:000002">
    <property type="entry name" value="Zinc ABC transporter permease subunit ZnuB"/>
    <property type="match status" value="1"/>
</dbReference>
<dbReference type="NCBIfam" id="NF007089">
    <property type="entry name" value="PRK09543.1"/>
    <property type="match status" value="1"/>
</dbReference>
<proteinExistence type="inferred from homology"/>
<evidence type="ECO:0000256" key="14">
    <source>
        <dbReference type="RuleBase" id="RU003943"/>
    </source>
</evidence>
<evidence type="ECO:0000256" key="11">
    <source>
        <dbReference type="ARBA" id="ARBA00023065"/>
    </source>
</evidence>
<sequence>MADFILRALAAGLLVALIAGPLGCFVVWRRMAYFGDTLAHSALLGISFGILIDINLQLSIILACLAIALLLVKMESRHHLATDTILGILAHSSLAFGLVILSFTDVNIDLMAYLFGDLLTVTTQDLLWIAAGVVAALIVLAFSWNKLLTITLHQELAQVEGLNVGRMRLLLMLLIATVIALSMKVVGMLLITSLMIIPPASVRNFSNSPEKMALSASLVGCLAVCGGLLASFYFDTPSGPSIVLSAAVLFMLSSLFKK</sequence>
<feature type="transmembrane region" description="Helical" evidence="15">
    <location>
        <begin position="169"/>
        <end position="197"/>
    </location>
</feature>
<evidence type="ECO:0000313" key="17">
    <source>
        <dbReference type="Proteomes" id="UP000228987"/>
    </source>
</evidence>
<evidence type="ECO:0000256" key="12">
    <source>
        <dbReference type="ARBA" id="ARBA00023136"/>
    </source>
</evidence>
<keyword evidence="10 15" id="KW-1133">Transmembrane helix</keyword>
<keyword evidence="12 15" id="KW-0472">Membrane</keyword>
<keyword evidence="7 14" id="KW-0812">Transmembrane</keyword>
<keyword evidence="5" id="KW-1003">Cell membrane</keyword>
<accession>A0A2A5CJU1</accession>